<keyword evidence="5 11" id="KW-0812">Transmembrane</keyword>
<accession>A0ABY5KLC3</accession>
<keyword evidence="4 11" id="KW-1003">Cell membrane</keyword>
<keyword evidence="7 11" id="KW-0915">Sodium</keyword>
<keyword evidence="8 11" id="KW-0406">Ion transport</keyword>
<comment type="function">
    <text evidence="11">Na(+)/H(+) antiporter that extrudes sodium in exchange for external protons.</text>
</comment>
<evidence type="ECO:0000256" key="10">
    <source>
        <dbReference type="ARBA" id="ARBA00023201"/>
    </source>
</evidence>
<gene>
    <name evidence="11 12" type="primary">nhaA</name>
    <name evidence="12" type="ORF">NP048_16055</name>
</gene>
<evidence type="ECO:0000256" key="1">
    <source>
        <dbReference type="ARBA" id="ARBA00004429"/>
    </source>
</evidence>
<organism evidence="12 13">
    <name type="scientific">Cellulomonas xiejunii</name>
    <dbReference type="NCBI Taxonomy" id="2968083"/>
    <lineage>
        <taxon>Bacteria</taxon>
        <taxon>Bacillati</taxon>
        <taxon>Actinomycetota</taxon>
        <taxon>Actinomycetes</taxon>
        <taxon>Micrococcales</taxon>
        <taxon>Cellulomonadaceae</taxon>
        <taxon>Cellulomonas</taxon>
    </lineage>
</organism>
<evidence type="ECO:0000256" key="6">
    <source>
        <dbReference type="ARBA" id="ARBA00022989"/>
    </source>
</evidence>
<feature type="transmembrane region" description="Helical" evidence="11">
    <location>
        <begin position="327"/>
        <end position="349"/>
    </location>
</feature>
<evidence type="ECO:0000256" key="4">
    <source>
        <dbReference type="ARBA" id="ARBA00022475"/>
    </source>
</evidence>
<keyword evidence="10 11" id="KW-0739">Sodium transport</keyword>
<name>A0ABY5KLC3_9CELL</name>
<feature type="transmembrane region" description="Helical" evidence="11">
    <location>
        <begin position="171"/>
        <end position="193"/>
    </location>
</feature>
<keyword evidence="13" id="KW-1185">Reference proteome</keyword>
<reference evidence="12 13" key="1">
    <citation type="submission" date="2022-07" db="EMBL/GenBank/DDBJ databases">
        <title>Novel species in genus cellulomonas.</title>
        <authorList>
            <person name="Ye L."/>
        </authorList>
    </citation>
    <scope>NUCLEOTIDE SEQUENCE [LARGE SCALE GENOMIC DNA]</scope>
    <source>
        <strain evidence="13">zg-B89</strain>
    </source>
</reference>
<dbReference type="Gene3D" id="1.20.1530.10">
    <property type="entry name" value="Na+/H+ antiporter like domain"/>
    <property type="match status" value="1"/>
</dbReference>
<protein>
    <recommendedName>
        <fullName evidence="11">Na(+)/H(+) antiporter NhaA</fullName>
    </recommendedName>
    <alternativeName>
        <fullName evidence="11">Sodium/proton antiporter NhaA</fullName>
    </alternativeName>
</protein>
<evidence type="ECO:0000256" key="3">
    <source>
        <dbReference type="ARBA" id="ARBA00022449"/>
    </source>
</evidence>
<keyword evidence="2 11" id="KW-0813">Transport</keyword>
<evidence type="ECO:0000256" key="9">
    <source>
        <dbReference type="ARBA" id="ARBA00023136"/>
    </source>
</evidence>
<dbReference type="Pfam" id="PF06965">
    <property type="entry name" value="Na_H_antiport_1"/>
    <property type="match status" value="1"/>
</dbReference>
<comment type="subcellular location">
    <subcellularLocation>
        <location evidence="1">Cell inner membrane</location>
        <topology evidence="1">Multi-pass membrane protein</topology>
    </subcellularLocation>
    <subcellularLocation>
        <location evidence="11">Cell membrane</location>
        <topology evidence="11">Multi-pass membrane protein</topology>
    </subcellularLocation>
</comment>
<dbReference type="InterPro" id="IPR004670">
    <property type="entry name" value="NhaA"/>
</dbReference>
<dbReference type="HAMAP" id="MF_01844">
    <property type="entry name" value="NhaA"/>
    <property type="match status" value="1"/>
</dbReference>
<feature type="transmembrane region" description="Helical" evidence="11">
    <location>
        <begin position="37"/>
        <end position="54"/>
    </location>
</feature>
<comment type="catalytic activity">
    <reaction evidence="11">
        <text>Na(+)(in) + 2 H(+)(out) = Na(+)(out) + 2 H(+)(in)</text>
        <dbReference type="Rhea" id="RHEA:29251"/>
        <dbReference type="ChEBI" id="CHEBI:15378"/>
        <dbReference type="ChEBI" id="CHEBI:29101"/>
    </reaction>
</comment>
<keyword evidence="9 11" id="KW-0472">Membrane</keyword>
<dbReference type="PANTHER" id="PTHR30341">
    <property type="entry name" value="SODIUM ION/PROTON ANTIPORTER NHAA-RELATED"/>
    <property type="match status" value="1"/>
</dbReference>
<evidence type="ECO:0000256" key="2">
    <source>
        <dbReference type="ARBA" id="ARBA00022448"/>
    </source>
</evidence>
<evidence type="ECO:0000256" key="7">
    <source>
        <dbReference type="ARBA" id="ARBA00023053"/>
    </source>
</evidence>
<sequence>MPTDSPAPERPARTLFSRLSPGGERNFADTLRDERTGGVLLLLGALAALLWANLAPESYRAVSGTVVGPAALHLDLDLAHWAADGLLAIFFFVVGLELKREITVGELRHVATAALPAAAAVGGMVVPAGIYLAVNAAMPGGAPQGWAVPTATDIAFAVGVLAIVGRGLPVALRAFLLTLAVVDDLLAIIIIAVGYTDSVTLGLLLGSFGCVALFALALRRGVRTPFLLVPLALAAWALLHASGVHATIAGVLIGFAVPAAPGSAAPASRAPGAAPDEHADHSLAEHYEHLWRPVSAGFAVPVFALFAAGVTVEVATIGATFTEPVGLGVVLGLVLGKPLGITLATFLVARFTRARLAPGLGWWDVIGVGLLGGIGFTVSLLVGSLAFGTGTVLDDQVVVGVLAASLIAALGGGAVLSWRGRVHAARPGAS</sequence>
<dbReference type="Proteomes" id="UP001316384">
    <property type="component" value="Chromosome"/>
</dbReference>
<evidence type="ECO:0000256" key="5">
    <source>
        <dbReference type="ARBA" id="ARBA00022692"/>
    </source>
</evidence>
<evidence type="ECO:0000313" key="13">
    <source>
        <dbReference type="Proteomes" id="UP001316384"/>
    </source>
</evidence>
<feature type="transmembrane region" description="Helical" evidence="11">
    <location>
        <begin position="298"/>
        <end position="321"/>
    </location>
</feature>
<keyword evidence="6 11" id="KW-1133">Transmembrane helix</keyword>
<feature type="transmembrane region" description="Helical" evidence="11">
    <location>
        <begin position="110"/>
        <end position="134"/>
    </location>
</feature>
<dbReference type="PANTHER" id="PTHR30341:SF0">
    <property type="entry name" value="NA(+)_H(+) ANTIPORTER NHAA"/>
    <property type="match status" value="1"/>
</dbReference>
<evidence type="ECO:0000256" key="11">
    <source>
        <dbReference type="HAMAP-Rule" id="MF_01844"/>
    </source>
</evidence>
<dbReference type="InterPro" id="IPR023171">
    <property type="entry name" value="Na/H_antiporter_dom_sf"/>
</dbReference>
<keyword evidence="3 11" id="KW-0050">Antiport</keyword>
<feature type="transmembrane region" description="Helical" evidence="11">
    <location>
        <begin position="361"/>
        <end position="385"/>
    </location>
</feature>
<evidence type="ECO:0000313" key="12">
    <source>
        <dbReference type="EMBL" id="UUI71292.1"/>
    </source>
</evidence>
<proteinExistence type="inferred from homology"/>
<dbReference type="EMBL" id="CP101987">
    <property type="protein sequence ID" value="UUI71292.1"/>
    <property type="molecule type" value="Genomic_DNA"/>
</dbReference>
<feature type="transmembrane region" description="Helical" evidence="11">
    <location>
        <begin position="146"/>
        <end position="164"/>
    </location>
</feature>
<feature type="transmembrane region" description="Helical" evidence="11">
    <location>
        <begin position="397"/>
        <end position="418"/>
    </location>
</feature>
<dbReference type="NCBIfam" id="TIGR00773">
    <property type="entry name" value="NhaA"/>
    <property type="match status" value="1"/>
</dbReference>
<comment type="similarity">
    <text evidence="11">Belongs to the NhaA Na(+)/H(+) (TC 2.A.33) antiporter family.</text>
</comment>
<feature type="transmembrane region" description="Helical" evidence="11">
    <location>
        <begin position="199"/>
        <end position="218"/>
    </location>
</feature>
<evidence type="ECO:0000256" key="8">
    <source>
        <dbReference type="ARBA" id="ARBA00023065"/>
    </source>
</evidence>
<feature type="transmembrane region" description="Helical" evidence="11">
    <location>
        <begin position="78"/>
        <end position="98"/>
    </location>
</feature>
<dbReference type="RefSeq" id="WP_227576627.1">
    <property type="nucleotide sequence ID" value="NZ_CP101987.1"/>
</dbReference>